<dbReference type="PANTHER" id="PTHR43968:SF6">
    <property type="entry name" value="GLUTATHIONE S-TRANSFERASE OMEGA"/>
    <property type="match status" value="1"/>
</dbReference>
<organism evidence="5">
    <name type="scientific">Lygus hesperus</name>
    <name type="common">Western plant bug</name>
    <dbReference type="NCBI Taxonomy" id="30085"/>
    <lineage>
        <taxon>Eukaryota</taxon>
        <taxon>Metazoa</taxon>
        <taxon>Ecdysozoa</taxon>
        <taxon>Arthropoda</taxon>
        <taxon>Hexapoda</taxon>
        <taxon>Insecta</taxon>
        <taxon>Pterygota</taxon>
        <taxon>Neoptera</taxon>
        <taxon>Paraneoptera</taxon>
        <taxon>Hemiptera</taxon>
        <taxon>Heteroptera</taxon>
        <taxon>Panheteroptera</taxon>
        <taxon>Cimicomorpha</taxon>
        <taxon>Miridae</taxon>
        <taxon>Mirini</taxon>
        <taxon>Lygus</taxon>
    </lineage>
</organism>
<evidence type="ECO:0000313" key="5">
    <source>
        <dbReference type="EMBL" id="JAG41519.1"/>
    </source>
</evidence>
<dbReference type="InterPro" id="IPR040079">
    <property type="entry name" value="Glutathione_S-Trfase"/>
</dbReference>
<evidence type="ECO:0000259" key="3">
    <source>
        <dbReference type="PROSITE" id="PS50404"/>
    </source>
</evidence>
<dbReference type="GO" id="GO:0006749">
    <property type="term" value="P:glutathione metabolic process"/>
    <property type="evidence" value="ECO:0007669"/>
    <property type="project" value="TreeGrafter"/>
</dbReference>
<comment type="similarity">
    <text evidence="1">Belongs to the GST superfamily. Omega family.</text>
</comment>
<dbReference type="Pfam" id="PF13417">
    <property type="entry name" value="GST_N_3"/>
    <property type="match status" value="1"/>
</dbReference>
<dbReference type="PROSITE" id="PS50404">
    <property type="entry name" value="GST_NTER"/>
    <property type="match status" value="1"/>
</dbReference>
<evidence type="ECO:0000313" key="6">
    <source>
        <dbReference type="EMBL" id="JAG59871.1"/>
    </source>
</evidence>
<dbReference type="InterPro" id="IPR036282">
    <property type="entry name" value="Glutathione-S-Trfase_C_sf"/>
</dbReference>
<reference evidence="7" key="4">
    <citation type="journal article" date="2016" name="Gigascience">
        <title>De novo construction of an expanded transcriptome assembly for the western tarnished plant bug, Lygus hesperus.</title>
        <authorList>
            <person name="Tassone E.E."/>
            <person name="Geib S.M."/>
            <person name="Hall B."/>
            <person name="Fabrick J.A."/>
            <person name="Brent C.S."/>
            <person name="Hull J.J."/>
        </authorList>
    </citation>
    <scope>NUCLEOTIDE SEQUENCE</scope>
</reference>
<feature type="domain" description="GST N-terminal" evidence="3">
    <location>
        <begin position="20"/>
        <end position="98"/>
    </location>
</feature>
<keyword evidence="5" id="KW-0808">Transferase</keyword>
<reference evidence="5" key="2">
    <citation type="submission" date="2014-07" db="EMBL/GenBank/DDBJ databases">
        <authorList>
            <person name="Hull J."/>
        </authorList>
    </citation>
    <scope>NUCLEOTIDE SEQUENCE</scope>
</reference>
<dbReference type="EMBL" id="GBRD01005950">
    <property type="protein sequence ID" value="JAG59871.1"/>
    <property type="molecule type" value="Transcribed_RNA"/>
</dbReference>
<dbReference type="Gene3D" id="3.40.30.10">
    <property type="entry name" value="Glutaredoxin"/>
    <property type="match status" value="1"/>
</dbReference>
<dbReference type="InterPro" id="IPR010987">
    <property type="entry name" value="Glutathione-S-Trfase_C-like"/>
</dbReference>
<dbReference type="InterPro" id="IPR004045">
    <property type="entry name" value="Glutathione_S-Trfase_N"/>
</dbReference>
<evidence type="ECO:0000259" key="4">
    <source>
        <dbReference type="PROSITE" id="PS50405"/>
    </source>
</evidence>
<dbReference type="PANTHER" id="PTHR43968">
    <property type="match status" value="1"/>
</dbReference>
<accession>A0A0A9ZAS6</accession>
<dbReference type="EMBL" id="GBHO01002085">
    <property type="protein sequence ID" value="JAG41519.1"/>
    <property type="molecule type" value="Transcribed_RNA"/>
</dbReference>
<dbReference type="FunFam" id="3.40.30.10:FF:000123">
    <property type="entry name" value="Glutathione transferase o1"/>
    <property type="match status" value="1"/>
</dbReference>
<dbReference type="SUPFAM" id="SSF52833">
    <property type="entry name" value="Thioredoxin-like"/>
    <property type="match status" value="1"/>
</dbReference>
<dbReference type="GO" id="GO:0045174">
    <property type="term" value="F:glutathione dehydrogenase (ascorbate) activity"/>
    <property type="evidence" value="ECO:0007669"/>
    <property type="project" value="TreeGrafter"/>
</dbReference>
<dbReference type="AlphaFoldDB" id="A0A0A9ZAS6"/>
<dbReference type="GO" id="GO:0004364">
    <property type="term" value="F:glutathione transferase activity"/>
    <property type="evidence" value="ECO:0007669"/>
    <property type="project" value="InterPro"/>
</dbReference>
<evidence type="ECO:0000313" key="7">
    <source>
        <dbReference type="EMBL" id="JAQ11098.1"/>
    </source>
</evidence>
<dbReference type="InterPro" id="IPR050983">
    <property type="entry name" value="GST_Omega/HSP26"/>
</dbReference>
<dbReference type="InterPro" id="IPR036249">
    <property type="entry name" value="Thioredoxin-like_sf"/>
</dbReference>
<dbReference type="FunFam" id="1.20.1050.10:FF:000009">
    <property type="entry name" value="Glutathione S-transferase omega-1"/>
    <property type="match status" value="1"/>
</dbReference>
<reference evidence="6" key="3">
    <citation type="submission" date="2014-09" db="EMBL/GenBank/DDBJ databases">
        <authorList>
            <person name="Magalhaes I.L.F."/>
            <person name="Oliveira U."/>
            <person name="Santos F.R."/>
            <person name="Vidigal T.H.D.A."/>
            <person name="Brescovit A.D."/>
            <person name="Santos A.J."/>
        </authorList>
    </citation>
    <scope>NUCLEOTIDE SEQUENCE</scope>
</reference>
<keyword evidence="2" id="KW-0560">Oxidoreductase</keyword>
<dbReference type="EMBL" id="GDHC01007531">
    <property type="protein sequence ID" value="JAQ11098.1"/>
    <property type="molecule type" value="Transcribed_RNA"/>
</dbReference>
<dbReference type="PRINTS" id="PR01625">
    <property type="entry name" value="GSTRNSFRASEO"/>
</dbReference>
<dbReference type="SFLD" id="SFLDS00019">
    <property type="entry name" value="Glutathione_Transferase_(cytos"/>
    <property type="match status" value="1"/>
</dbReference>
<evidence type="ECO:0000256" key="1">
    <source>
        <dbReference type="ARBA" id="ARBA00011067"/>
    </source>
</evidence>
<dbReference type="PROSITE" id="PS50405">
    <property type="entry name" value="GST_CTER"/>
    <property type="match status" value="1"/>
</dbReference>
<dbReference type="GO" id="GO:0005737">
    <property type="term" value="C:cytoplasm"/>
    <property type="evidence" value="ECO:0007669"/>
    <property type="project" value="InterPro"/>
</dbReference>
<protein>
    <submittedName>
        <fullName evidence="5">Glutathione S-transferase omega-1</fullName>
    </submittedName>
</protein>
<gene>
    <name evidence="5" type="primary">GSTO1_0</name>
    <name evidence="5" type="ORF">CM83_28337</name>
    <name evidence="7" type="ORF">g.36204</name>
</gene>
<name>A0A0A9ZAS6_LYGHE</name>
<dbReference type="InterPro" id="IPR005442">
    <property type="entry name" value="GST_omega"/>
</dbReference>
<dbReference type="Gene3D" id="1.20.1050.10">
    <property type="match status" value="1"/>
</dbReference>
<dbReference type="SFLD" id="SFLDG00358">
    <property type="entry name" value="Main_(cytGST)"/>
    <property type="match status" value="1"/>
</dbReference>
<evidence type="ECO:0000256" key="2">
    <source>
        <dbReference type="ARBA" id="ARBA00023002"/>
    </source>
</evidence>
<feature type="domain" description="GST C-terminal" evidence="4">
    <location>
        <begin position="103"/>
        <end position="227"/>
    </location>
</feature>
<proteinExistence type="inferred from homology"/>
<sequence>MPGKTIHLGAGSQDKPLEPGKLRVYTMRFCPYAQRVHLVLLAKKIPHDIVYINLKEKPEWYLEKYPAGKVPAIVVNGEALNESLILADFLDEAYKDRPLHSQDPIQKAKDRLLVDAFGKVISQIYKCFLAPTMDASQLTPAFDEMDSFEKELNKRGTKFFGGSVPGMVDYMIWPWCERLPMLKIMGGDDFQVPKDRFPKMMDWNRAMIEDEAVKGWYVTAEDHATFIKSHKAGTPNYDGIL</sequence>
<reference evidence="5" key="1">
    <citation type="journal article" date="2014" name="PLoS ONE">
        <title>Transcriptome-Based Identification of ABC Transporters in the Western Tarnished Plant Bug Lygus hesperus.</title>
        <authorList>
            <person name="Hull J.J."/>
            <person name="Chaney K."/>
            <person name="Geib S.M."/>
            <person name="Fabrick J.A."/>
            <person name="Brent C.S."/>
            <person name="Walsh D."/>
            <person name="Lavine L.C."/>
        </authorList>
    </citation>
    <scope>NUCLEOTIDE SEQUENCE</scope>
</reference>
<dbReference type="SUPFAM" id="SSF47616">
    <property type="entry name" value="GST C-terminal domain-like"/>
    <property type="match status" value="1"/>
</dbReference>
<dbReference type="CDD" id="cd03184">
    <property type="entry name" value="GST_C_Omega"/>
    <property type="match status" value="1"/>
</dbReference>